<feature type="region of interest" description="Disordered" evidence="1">
    <location>
        <begin position="1"/>
        <end position="30"/>
    </location>
</feature>
<accession>A0A377HMV1</accession>
<gene>
    <name evidence="3" type="ORF">NCTC11645_01848</name>
</gene>
<evidence type="ECO:0000313" key="4">
    <source>
        <dbReference type="Proteomes" id="UP000254512"/>
    </source>
</evidence>
<dbReference type="AlphaFoldDB" id="A0A377HMV1"/>
<evidence type="ECO:0000256" key="1">
    <source>
        <dbReference type="SAM" id="MobiDB-lite"/>
    </source>
</evidence>
<proteinExistence type="predicted"/>
<feature type="compositionally biased region" description="Polar residues" evidence="1">
    <location>
        <begin position="1"/>
        <end position="13"/>
    </location>
</feature>
<reference evidence="3 4" key="1">
    <citation type="submission" date="2018-06" db="EMBL/GenBank/DDBJ databases">
        <authorList>
            <consortium name="Pathogen Informatics"/>
            <person name="Doyle S."/>
        </authorList>
    </citation>
    <scope>NUCLEOTIDE SEQUENCE [LARGE SCALE GENOMIC DNA]</scope>
    <source>
        <strain evidence="3 4">NCTC11645</strain>
    </source>
</reference>
<name>A0A377HMV1_GRIHO</name>
<organism evidence="3 4">
    <name type="scientific">Grimontia hollisae</name>
    <name type="common">Vibrio hollisae</name>
    <dbReference type="NCBI Taxonomy" id="673"/>
    <lineage>
        <taxon>Bacteria</taxon>
        <taxon>Pseudomonadati</taxon>
        <taxon>Pseudomonadota</taxon>
        <taxon>Gammaproteobacteria</taxon>
        <taxon>Vibrionales</taxon>
        <taxon>Vibrionaceae</taxon>
        <taxon>Grimontia</taxon>
    </lineage>
</organism>
<evidence type="ECO:0000256" key="2">
    <source>
        <dbReference type="SAM" id="Phobius"/>
    </source>
</evidence>
<dbReference type="Proteomes" id="UP000254512">
    <property type="component" value="Unassembled WGS sequence"/>
</dbReference>
<dbReference type="EMBL" id="UGHD01000002">
    <property type="protein sequence ID" value="STO57456.1"/>
    <property type="molecule type" value="Genomic_DNA"/>
</dbReference>
<dbReference type="RefSeq" id="WP_115659749.1">
    <property type="nucleotide sequence ID" value="NZ_UGHD01000002.1"/>
</dbReference>
<evidence type="ECO:0000313" key="3">
    <source>
        <dbReference type="EMBL" id="STO57456.1"/>
    </source>
</evidence>
<feature type="transmembrane region" description="Helical" evidence="2">
    <location>
        <begin position="44"/>
        <end position="63"/>
    </location>
</feature>
<sequence length="65" mass="6525">MIPNIGSFSNSGSMPLDMGSAGPSKSESSANIGGLRSGNINLGGTSHTLILGVVVVAVLWVVLKK</sequence>
<keyword evidence="2" id="KW-0812">Transmembrane</keyword>
<protein>
    <submittedName>
        <fullName evidence="3">Uncharacterized protein</fullName>
    </submittedName>
</protein>
<keyword evidence="2" id="KW-0472">Membrane</keyword>
<keyword evidence="2" id="KW-1133">Transmembrane helix</keyword>